<accession>A0A8J2RZU1</accession>
<feature type="transmembrane region" description="Helical" evidence="6">
    <location>
        <begin position="142"/>
        <end position="161"/>
    </location>
</feature>
<sequence length="236" mass="26691">MLYVVIPVFQSFSPKDLDVLTATAIFLIATSLNLMFEGQFLLIHLSYYIIAYYMELLSLHLGDVGLDDELQVTLNKEKETNSKRSALIFEHLCQASTQLNRILSVPVLFVLTTKFLSIVTCAFACILSLIHSNEVLNDFILVFPFLFFTDWIRMLILLSAADMPVRQVRRLRERVISVNSSKFAQTLAEKVEVIITLMQINEDRVRLSAAGLFNVGVHLIPSVSAAVTYMVILLKN</sequence>
<dbReference type="EMBL" id="CAKKLH010000296">
    <property type="protein sequence ID" value="CAH0109890.1"/>
    <property type="molecule type" value="Genomic_DNA"/>
</dbReference>
<evidence type="ECO:0000256" key="6">
    <source>
        <dbReference type="SAM" id="Phobius"/>
    </source>
</evidence>
<dbReference type="OrthoDB" id="6365977at2759"/>
<evidence type="ECO:0000256" key="4">
    <source>
        <dbReference type="ARBA" id="ARBA00022989"/>
    </source>
</evidence>
<dbReference type="Proteomes" id="UP000789390">
    <property type="component" value="Unassembled WGS sequence"/>
</dbReference>
<gene>
    <name evidence="7" type="ORF">DGAL_LOCUS13380</name>
</gene>
<name>A0A8J2RZU1_9CRUS</name>
<evidence type="ECO:0000313" key="7">
    <source>
        <dbReference type="EMBL" id="CAH0109890.1"/>
    </source>
</evidence>
<keyword evidence="2" id="KW-1003">Cell membrane</keyword>
<organism evidence="7 8">
    <name type="scientific">Daphnia galeata</name>
    <dbReference type="NCBI Taxonomy" id="27404"/>
    <lineage>
        <taxon>Eukaryota</taxon>
        <taxon>Metazoa</taxon>
        <taxon>Ecdysozoa</taxon>
        <taxon>Arthropoda</taxon>
        <taxon>Crustacea</taxon>
        <taxon>Branchiopoda</taxon>
        <taxon>Diplostraca</taxon>
        <taxon>Cladocera</taxon>
        <taxon>Anomopoda</taxon>
        <taxon>Daphniidae</taxon>
        <taxon>Daphnia</taxon>
    </lineage>
</organism>
<dbReference type="GO" id="GO:0005886">
    <property type="term" value="C:plasma membrane"/>
    <property type="evidence" value="ECO:0007669"/>
    <property type="project" value="UniProtKB-SubCell"/>
</dbReference>
<feature type="transmembrane region" description="Helical" evidence="6">
    <location>
        <begin position="20"/>
        <end position="50"/>
    </location>
</feature>
<comment type="subcellular location">
    <subcellularLocation>
        <location evidence="1">Cell membrane</location>
        <topology evidence="1">Multi-pass membrane protein</topology>
    </subcellularLocation>
</comment>
<dbReference type="Pfam" id="PF08395">
    <property type="entry name" value="7tm_7"/>
    <property type="match status" value="1"/>
</dbReference>
<evidence type="ECO:0000256" key="3">
    <source>
        <dbReference type="ARBA" id="ARBA00022692"/>
    </source>
</evidence>
<proteinExistence type="predicted"/>
<evidence type="ECO:0000313" key="8">
    <source>
        <dbReference type="Proteomes" id="UP000789390"/>
    </source>
</evidence>
<feature type="transmembrane region" description="Helical" evidence="6">
    <location>
        <begin position="207"/>
        <end position="232"/>
    </location>
</feature>
<dbReference type="GO" id="GO:0050909">
    <property type="term" value="P:sensory perception of taste"/>
    <property type="evidence" value="ECO:0007669"/>
    <property type="project" value="InterPro"/>
</dbReference>
<evidence type="ECO:0000256" key="5">
    <source>
        <dbReference type="ARBA" id="ARBA00023136"/>
    </source>
</evidence>
<evidence type="ECO:0000256" key="1">
    <source>
        <dbReference type="ARBA" id="ARBA00004651"/>
    </source>
</evidence>
<evidence type="ECO:0000256" key="2">
    <source>
        <dbReference type="ARBA" id="ARBA00022475"/>
    </source>
</evidence>
<protein>
    <submittedName>
        <fullName evidence="7">Uncharacterized protein</fullName>
    </submittedName>
</protein>
<dbReference type="AlphaFoldDB" id="A0A8J2RZU1"/>
<dbReference type="InterPro" id="IPR013604">
    <property type="entry name" value="7TM_chemorcpt"/>
</dbReference>
<keyword evidence="5 6" id="KW-0472">Membrane</keyword>
<keyword evidence="3 6" id="KW-0812">Transmembrane</keyword>
<keyword evidence="8" id="KW-1185">Reference proteome</keyword>
<feature type="transmembrane region" description="Helical" evidence="6">
    <location>
        <begin position="107"/>
        <end position="130"/>
    </location>
</feature>
<comment type="caution">
    <text evidence="7">The sequence shown here is derived from an EMBL/GenBank/DDBJ whole genome shotgun (WGS) entry which is preliminary data.</text>
</comment>
<keyword evidence="4 6" id="KW-1133">Transmembrane helix</keyword>
<reference evidence="7" key="1">
    <citation type="submission" date="2021-11" db="EMBL/GenBank/DDBJ databases">
        <authorList>
            <person name="Schell T."/>
        </authorList>
    </citation>
    <scope>NUCLEOTIDE SEQUENCE</scope>
    <source>
        <strain evidence="7">M5</strain>
    </source>
</reference>